<sequence length="198" mass="23000">MQRVAQNFEAMNLNAEPTSEVQMKNSLLMELIEAPTMDPDILKRINQYLERDDADGSRRGKFLETWLAFYADEKIPAFARLTHSAYEMVAYHDYQNFEAFLNMRKTDVESRTHFHATIKGLRKEFLASDGLHKTVLEKFLSLLIANAFMPINLLVIYNYACTLPTDSLRCWILEQIYQLELVGYDENIDKAIADHLLI</sequence>
<proteinExistence type="predicted"/>
<gene>
    <name evidence="1" type="primary">Cni-C03B1.9</name>
    <name evidence="1" type="synonym">Cnig_chr_X.g24511</name>
    <name evidence="1" type="ORF">B9Z55_024511</name>
</gene>
<dbReference type="EMBL" id="PDUG01000006">
    <property type="protein sequence ID" value="PIC18713.1"/>
    <property type="molecule type" value="Genomic_DNA"/>
</dbReference>
<dbReference type="Proteomes" id="UP000230233">
    <property type="component" value="Chromosome X"/>
</dbReference>
<dbReference type="OrthoDB" id="5799639at2759"/>
<evidence type="ECO:0000313" key="2">
    <source>
        <dbReference type="Proteomes" id="UP000230233"/>
    </source>
</evidence>
<accession>A0A2G5SUV4</accession>
<evidence type="ECO:0000313" key="1">
    <source>
        <dbReference type="EMBL" id="PIC18713.1"/>
    </source>
</evidence>
<keyword evidence="2" id="KW-1185">Reference proteome</keyword>
<name>A0A2G5SUV4_9PELO</name>
<organism evidence="1 2">
    <name type="scientific">Caenorhabditis nigoni</name>
    <dbReference type="NCBI Taxonomy" id="1611254"/>
    <lineage>
        <taxon>Eukaryota</taxon>
        <taxon>Metazoa</taxon>
        <taxon>Ecdysozoa</taxon>
        <taxon>Nematoda</taxon>
        <taxon>Chromadorea</taxon>
        <taxon>Rhabditida</taxon>
        <taxon>Rhabditina</taxon>
        <taxon>Rhabditomorpha</taxon>
        <taxon>Rhabditoidea</taxon>
        <taxon>Rhabditidae</taxon>
        <taxon>Peloderinae</taxon>
        <taxon>Caenorhabditis</taxon>
    </lineage>
</organism>
<comment type="caution">
    <text evidence="1">The sequence shown here is derived from an EMBL/GenBank/DDBJ whole genome shotgun (WGS) entry which is preliminary data.</text>
</comment>
<protein>
    <submittedName>
        <fullName evidence="1">Uncharacterized protein</fullName>
    </submittedName>
</protein>
<reference evidence="2" key="1">
    <citation type="submission" date="2017-10" db="EMBL/GenBank/DDBJ databases">
        <title>Rapid genome shrinkage in a self-fertile nematode reveals novel sperm competition proteins.</title>
        <authorList>
            <person name="Yin D."/>
            <person name="Schwarz E.M."/>
            <person name="Thomas C.G."/>
            <person name="Felde R.L."/>
            <person name="Korf I.F."/>
            <person name="Cutter A.D."/>
            <person name="Schartner C.M."/>
            <person name="Ralston E.J."/>
            <person name="Meyer B.J."/>
            <person name="Haag E.S."/>
        </authorList>
    </citation>
    <scope>NUCLEOTIDE SEQUENCE [LARGE SCALE GENOMIC DNA]</scope>
    <source>
        <strain evidence="2">JU1422</strain>
    </source>
</reference>
<dbReference type="AlphaFoldDB" id="A0A2G5SUV4"/>